<dbReference type="InterPro" id="IPR011009">
    <property type="entry name" value="Kinase-like_dom_sf"/>
</dbReference>
<feature type="domain" description="Aminoglycoside phosphotransferase" evidence="1">
    <location>
        <begin position="3"/>
        <end position="115"/>
    </location>
</feature>
<dbReference type="SUPFAM" id="SSF56112">
    <property type="entry name" value="Protein kinase-like (PK-like)"/>
    <property type="match status" value="1"/>
</dbReference>
<dbReference type="Proteomes" id="UP000481252">
    <property type="component" value="Unassembled WGS sequence"/>
</dbReference>
<dbReference type="AlphaFoldDB" id="A0A7C9R8U7"/>
<accession>A0A7C9R8U7</accession>
<protein>
    <submittedName>
        <fullName evidence="2">Phosphotransferase family protein</fullName>
    </submittedName>
</protein>
<gene>
    <name evidence="2" type="ORF">G6N74_18375</name>
</gene>
<organism evidence="2 3">
    <name type="scientific">Mesorhizobium zhangyense</name>
    <dbReference type="NCBI Taxonomy" id="1776730"/>
    <lineage>
        <taxon>Bacteria</taxon>
        <taxon>Pseudomonadati</taxon>
        <taxon>Pseudomonadota</taxon>
        <taxon>Alphaproteobacteria</taxon>
        <taxon>Hyphomicrobiales</taxon>
        <taxon>Phyllobacteriaceae</taxon>
        <taxon>Mesorhizobium</taxon>
    </lineage>
</organism>
<proteinExistence type="predicted"/>
<dbReference type="InterPro" id="IPR052898">
    <property type="entry name" value="ACAD10-like"/>
</dbReference>
<evidence type="ECO:0000313" key="3">
    <source>
        <dbReference type="Proteomes" id="UP000481252"/>
    </source>
</evidence>
<dbReference type="Gene3D" id="3.90.1200.10">
    <property type="match status" value="1"/>
</dbReference>
<sequence length="208" mass="23251">MAFALVDGLARLHAVDWQVCGLGDFGQPLNFNARHLKRLETLMTLRDDAVPSFLADMAAHLKAHLPRESGAAIVHNDYRPGNVIWSQKGPPRLLAILDWELATIGDPLLDLGYMACCYPVKGEELTPTQELSAALLAEGFPSREAMIARYAEVTKRDISGLGWYAAMASWKLAVLYDYQHRLGRDGYYEDATQAPRFIAAAERFTRWN</sequence>
<dbReference type="GO" id="GO:0016740">
    <property type="term" value="F:transferase activity"/>
    <property type="evidence" value="ECO:0007669"/>
    <property type="project" value="UniProtKB-KW"/>
</dbReference>
<keyword evidence="3" id="KW-1185">Reference proteome</keyword>
<keyword evidence="2" id="KW-0808">Transferase</keyword>
<dbReference type="CDD" id="cd05154">
    <property type="entry name" value="ACAD10_11_N-like"/>
    <property type="match status" value="1"/>
</dbReference>
<dbReference type="Pfam" id="PF01636">
    <property type="entry name" value="APH"/>
    <property type="match status" value="1"/>
</dbReference>
<dbReference type="PANTHER" id="PTHR47829:SF1">
    <property type="entry name" value="HAD FAMILY PHOSPHATASE"/>
    <property type="match status" value="1"/>
</dbReference>
<dbReference type="PANTHER" id="PTHR47829">
    <property type="entry name" value="HYDROLASE, PUTATIVE (AFU_ORTHOLOGUE AFUA_1G12880)-RELATED"/>
    <property type="match status" value="1"/>
</dbReference>
<dbReference type="EMBL" id="JAAKZG010000007">
    <property type="protein sequence ID" value="NGN43040.1"/>
    <property type="molecule type" value="Genomic_DNA"/>
</dbReference>
<reference evidence="2 3" key="1">
    <citation type="submission" date="2020-02" db="EMBL/GenBank/DDBJ databases">
        <title>Genome sequence of the type strain CGMCC 1.15528 of Mesorhizobium zhangyense.</title>
        <authorList>
            <person name="Gao J."/>
            <person name="Sun J."/>
        </authorList>
    </citation>
    <scope>NUCLEOTIDE SEQUENCE [LARGE SCALE GENOMIC DNA]</scope>
    <source>
        <strain evidence="2 3">CGMCC 1.15528</strain>
    </source>
</reference>
<name>A0A7C9R8U7_9HYPH</name>
<dbReference type="RefSeq" id="WP_165119396.1">
    <property type="nucleotide sequence ID" value="NZ_JAAKZG010000007.1"/>
</dbReference>
<dbReference type="InterPro" id="IPR041726">
    <property type="entry name" value="ACAD10_11_N"/>
</dbReference>
<dbReference type="InterPro" id="IPR002575">
    <property type="entry name" value="Aminoglycoside_PTrfase"/>
</dbReference>
<evidence type="ECO:0000259" key="1">
    <source>
        <dbReference type="Pfam" id="PF01636"/>
    </source>
</evidence>
<comment type="caution">
    <text evidence="2">The sequence shown here is derived from an EMBL/GenBank/DDBJ whole genome shotgun (WGS) entry which is preliminary data.</text>
</comment>
<evidence type="ECO:0000313" key="2">
    <source>
        <dbReference type="EMBL" id="NGN43040.1"/>
    </source>
</evidence>